<gene>
    <name evidence="5" type="primary">srtB</name>
    <name evidence="5" type="ORF">K8V82_00340</name>
</gene>
<reference evidence="5" key="1">
    <citation type="journal article" date="2021" name="PeerJ">
        <title>Extensive microbial diversity within the chicken gut microbiome revealed by metagenomics and culture.</title>
        <authorList>
            <person name="Gilroy R."/>
            <person name="Ravi A."/>
            <person name="Getino M."/>
            <person name="Pursley I."/>
            <person name="Horton D.L."/>
            <person name="Alikhan N.F."/>
            <person name="Baker D."/>
            <person name="Gharbi K."/>
            <person name="Hall N."/>
            <person name="Watson M."/>
            <person name="Adriaenssens E.M."/>
            <person name="Foster-Nyarko E."/>
            <person name="Jarju S."/>
            <person name="Secka A."/>
            <person name="Antonio M."/>
            <person name="Oren A."/>
            <person name="Chaudhuri R.R."/>
            <person name="La Ragione R."/>
            <person name="Hildebrand F."/>
            <person name="Pallen M.J."/>
        </authorList>
    </citation>
    <scope>NUCLEOTIDE SEQUENCE</scope>
    <source>
        <strain evidence="5">ChiSjej5B23-16112</strain>
    </source>
</reference>
<dbReference type="CDD" id="cd05826">
    <property type="entry name" value="Sortase_B"/>
    <property type="match status" value="1"/>
</dbReference>
<sequence>MSEKKHYHRGRRRSSSLAGSRGSSRERAARQVERRPEEDWENDWIDLEEDEDLRTPDQVKATGKRRAASGGKAAAGKKKGKTPGKGEKKNGRKGRMISNIILVVAVIVFCVSAFQLFHIISGYYEGRKEYDEVKELAITEEESEDGENQFTVDFDTLMGINPDTVGWIRFDPEPAQINYPLVQTADNSTYLNKTFSASDNTVGAIFVNTYNNPDFNDRNTIIYGHRMNDSSMFHDLAKYEEQSFWEANPYFYIYTPDGREITYHIYAAGQVTETSDTYLTDFADDAAYQAFLDYTKEASVYDTGVEVTTQDTVVTLSTCTRASDEHRMVVVGVKESEKQIN</sequence>
<dbReference type="Pfam" id="PF04203">
    <property type="entry name" value="Sortase"/>
    <property type="match status" value="1"/>
</dbReference>
<reference evidence="5" key="2">
    <citation type="submission" date="2021-09" db="EMBL/GenBank/DDBJ databases">
        <authorList>
            <person name="Gilroy R."/>
        </authorList>
    </citation>
    <scope>NUCLEOTIDE SEQUENCE</scope>
    <source>
        <strain evidence="5">ChiSjej5B23-16112</strain>
    </source>
</reference>
<dbReference type="InterPro" id="IPR023365">
    <property type="entry name" value="Sortase_dom-sf"/>
</dbReference>
<dbReference type="InterPro" id="IPR009835">
    <property type="entry name" value="SrtB"/>
</dbReference>
<evidence type="ECO:0000313" key="6">
    <source>
        <dbReference type="Proteomes" id="UP000769156"/>
    </source>
</evidence>
<accession>A0A921HZV0</accession>
<feature type="transmembrane region" description="Helical" evidence="4">
    <location>
        <begin position="97"/>
        <end position="117"/>
    </location>
</feature>
<dbReference type="AlphaFoldDB" id="A0A921HZV0"/>
<keyword evidence="4" id="KW-0472">Membrane</keyword>
<dbReference type="EC" id="3.4.22.71" evidence="5"/>
<dbReference type="SUPFAM" id="SSF63817">
    <property type="entry name" value="Sortase"/>
    <property type="match status" value="1"/>
</dbReference>
<dbReference type="Proteomes" id="UP000769156">
    <property type="component" value="Unassembled WGS sequence"/>
</dbReference>
<feature type="active site" description="Proton donor/acceptor" evidence="2">
    <location>
        <position position="225"/>
    </location>
</feature>
<evidence type="ECO:0000256" key="2">
    <source>
        <dbReference type="PIRSR" id="PIRSR605754-1"/>
    </source>
</evidence>
<keyword evidence="1 5" id="KW-0378">Hydrolase</keyword>
<evidence type="ECO:0000313" key="5">
    <source>
        <dbReference type="EMBL" id="HJF93227.1"/>
    </source>
</evidence>
<organism evidence="5 6">
    <name type="scientific">Lachnoclostridium phocaeense</name>
    <dbReference type="NCBI Taxonomy" id="1871021"/>
    <lineage>
        <taxon>Bacteria</taxon>
        <taxon>Bacillati</taxon>
        <taxon>Bacillota</taxon>
        <taxon>Clostridia</taxon>
        <taxon>Lachnospirales</taxon>
        <taxon>Lachnospiraceae</taxon>
    </lineage>
</organism>
<comment type="caution">
    <text evidence="5">The sequence shown here is derived from an EMBL/GenBank/DDBJ whole genome shotgun (WGS) entry which is preliminary data.</text>
</comment>
<feature type="compositionally biased region" description="Basic and acidic residues" evidence="3">
    <location>
        <begin position="23"/>
        <end position="37"/>
    </location>
</feature>
<dbReference type="GO" id="GO:0016787">
    <property type="term" value="F:hydrolase activity"/>
    <property type="evidence" value="ECO:0007669"/>
    <property type="project" value="UniProtKB-KW"/>
</dbReference>
<feature type="compositionally biased region" description="Basic residues" evidence="3">
    <location>
        <begin position="1"/>
        <end position="14"/>
    </location>
</feature>
<dbReference type="EMBL" id="DYVY01000010">
    <property type="protein sequence ID" value="HJF93227.1"/>
    <property type="molecule type" value="Genomic_DNA"/>
</dbReference>
<feature type="active site" description="Acyl-thioester intermediate" evidence="2">
    <location>
        <position position="319"/>
    </location>
</feature>
<dbReference type="InterPro" id="IPR005754">
    <property type="entry name" value="Sortase"/>
</dbReference>
<feature type="compositionally biased region" description="Acidic residues" evidence="3">
    <location>
        <begin position="38"/>
        <end position="52"/>
    </location>
</feature>
<keyword evidence="4" id="KW-0812">Transmembrane</keyword>
<dbReference type="NCBIfam" id="TIGR03064">
    <property type="entry name" value="sortase_srtB"/>
    <property type="match status" value="1"/>
</dbReference>
<evidence type="ECO:0000256" key="3">
    <source>
        <dbReference type="SAM" id="MobiDB-lite"/>
    </source>
</evidence>
<name>A0A921HZV0_9FIRM</name>
<evidence type="ECO:0000256" key="4">
    <source>
        <dbReference type="SAM" id="Phobius"/>
    </source>
</evidence>
<dbReference type="Gene3D" id="2.40.260.10">
    <property type="entry name" value="Sortase"/>
    <property type="match status" value="1"/>
</dbReference>
<feature type="region of interest" description="Disordered" evidence="3">
    <location>
        <begin position="1"/>
        <end position="92"/>
    </location>
</feature>
<protein>
    <submittedName>
        <fullName evidence="5">Class B sortase</fullName>
        <ecNumber evidence="5">3.4.22.71</ecNumber>
    </submittedName>
</protein>
<keyword evidence="4" id="KW-1133">Transmembrane helix</keyword>
<proteinExistence type="predicted"/>
<evidence type="ECO:0000256" key="1">
    <source>
        <dbReference type="ARBA" id="ARBA00022801"/>
    </source>
</evidence>